<gene>
    <name evidence="2" type="ORF">S12H4_61040</name>
</gene>
<keyword evidence="1" id="KW-0472">Membrane</keyword>
<feature type="transmembrane region" description="Helical" evidence="1">
    <location>
        <begin position="12"/>
        <end position="35"/>
    </location>
</feature>
<protein>
    <submittedName>
        <fullName evidence="2">Uncharacterized protein</fullName>
    </submittedName>
</protein>
<evidence type="ECO:0000313" key="2">
    <source>
        <dbReference type="EMBL" id="GAJ17573.1"/>
    </source>
</evidence>
<keyword evidence="1" id="KW-1133">Transmembrane helix</keyword>
<comment type="caution">
    <text evidence="2">The sequence shown here is derived from an EMBL/GenBank/DDBJ whole genome shotgun (WGS) entry which is preliminary data.</text>
</comment>
<sequence>AYSTGKVKMGEMIKAGVVLDVVGVIITIALAYFLWPLLV</sequence>
<evidence type="ECO:0000256" key="1">
    <source>
        <dbReference type="SAM" id="Phobius"/>
    </source>
</evidence>
<name>X1UJE1_9ZZZZ</name>
<accession>X1UJE1</accession>
<keyword evidence="1" id="KW-0812">Transmembrane</keyword>
<proteinExistence type="predicted"/>
<dbReference type="AlphaFoldDB" id="X1UJE1"/>
<feature type="non-terminal residue" evidence="2">
    <location>
        <position position="1"/>
    </location>
</feature>
<reference evidence="2" key="1">
    <citation type="journal article" date="2014" name="Front. Microbiol.">
        <title>High frequency of phylogenetically diverse reductive dehalogenase-homologous genes in deep subseafloor sedimentary metagenomes.</title>
        <authorList>
            <person name="Kawai M."/>
            <person name="Futagami T."/>
            <person name="Toyoda A."/>
            <person name="Takaki Y."/>
            <person name="Nishi S."/>
            <person name="Hori S."/>
            <person name="Arai W."/>
            <person name="Tsubouchi T."/>
            <person name="Morono Y."/>
            <person name="Uchiyama I."/>
            <person name="Ito T."/>
            <person name="Fujiyama A."/>
            <person name="Inagaki F."/>
            <person name="Takami H."/>
        </authorList>
    </citation>
    <scope>NUCLEOTIDE SEQUENCE</scope>
    <source>
        <strain evidence="2">Expedition CK06-06</strain>
    </source>
</reference>
<organism evidence="2">
    <name type="scientific">marine sediment metagenome</name>
    <dbReference type="NCBI Taxonomy" id="412755"/>
    <lineage>
        <taxon>unclassified sequences</taxon>
        <taxon>metagenomes</taxon>
        <taxon>ecological metagenomes</taxon>
    </lineage>
</organism>
<dbReference type="EMBL" id="BARW01040378">
    <property type="protein sequence ID" value="GAJ17573.1"/>
    <property type="molecule type" value="Genomic_DNA"/>
</dbReference>